<dbReference type="InterPro" id="IPR003369">
    <property type="entry name" value="TatA/B/E"/>
</dbReference>
<gene>
    <name evidence="10" type="primary">tatB</name>
    <name evidence="10" type="ORF">EES38_01010</name>
</gene>
<dbReference type="Proteomes" id="UP000281112">
    <property type="component" value="Unassembled WGS sequence"/>
</dbReference>
<dbReference type="GO" id="GO:0008320">
    <property type="term" value="F:protein transmembrane transporter activity"/>
    <property type="evidence" value="ECO:0007669"/>
    <property type="project" value="InterPro"/>
</dbReference>
<feature type="region of interest" description="Disordered" evidence="9">
    <location>
        <begin position="66"/>
        <end position="101"/>
    </location>
</feature>
<evidence type="ECO:0000256" key="3">
    <source>
        <dbReference type="ARBA" id="ARBA00022475"/>
    </source>
</evidence>
<evidence type="ECO:0000313" key="10">
    <source>
        <dbReference type="EMBL" id="RQW64658.1"/>
    </source>
</evidence>
<dbReference type="NCBIfam" id="TIGR01410">
    <property type="entry name" value="tatB"/>
    <property type="match status" value="1"/>
</dbReference>
<organism evidence="10 11">
    <name type="scientific">Vibrio viridaestus</name>
    <dbReference type="NCBI Taxonomy" id="2487322"/>
    <lineage>
        <taxon>Bacteria</taxon>
        <taxon>Pseudomonadati</taxon>
        <taxon>Pseudomonadota</taxon>
        <taxon>Gammaproteobacteria</taxon>
        <taxon>Vibrionales</taxon>
        <taxon>Vibrionaceae</taxon>
        <taxon>Vibrio</taxon>
    </lineage>
</organism>
<keyword evidence="2" id="KW-0813">Transport</keyword>
<sequence>MFDIGFSELMLIFVIGLVVLGPARLTETIRMTSKFIRKAKSTMHNMKTELLNEAELQNVQHEMRDVEKKVKDELSSHSHSLNEVRKETADTVSELDHSIRS</sequence>
<dbReference type="Gene3D" id="1.20.5.3310">
    <property type="match status" value="1"/>
</dbReference>
<keyword evidence="7" id="KW-0811">Translocation</keyword>
<comment type="subcellular location">
    <subcellularLocation>
        <location evidence="1">Membrane</location>
        <topology evidence="1">Single-pass membrane protein</topology>
    </subcellularLocation>
</comment>
<keyword evidence="6" id="KW-1133">Transmembrane helix</keyword>
<accession>A0A3N9TJU4</accession>
<evidence type="ECO:0000256" key="2">
    <source>
        <dbReference type="ARBA" id="ARBA00022448"/>
    </source>
</evidence>
<dbReference type="PANTHER" id="PTHR33162">
    <property type="entry name" value="SEC-INDEPENDENT PROTEIN TRANSLOCASE PROTEIN TATA, CHLOROPLASTIC"/>
    <property type="match status" value="1"/>
</dbReference>
<keyword evidence="3" id="KW-1003">Cell membrane</keyword>
<dbReference type="EMBL" id="RJVQ01000001">
    <property type="protein sequence ID" value="RQW64658.1"/>
    <property type="molecule type" value="Genomic_DNA"/>
</dbReference>
<evidence type="ECO:0000313" key="11">
    <source>
        <dbReference type="Proteomes" id="UP000281112"/>
    </source>
</evidence>
<keyword evidence="5" id="KW-0653">Protein transport</keyword>
<evidence type="ECO:0000256" key="7">
    <source>
        <dbReference type="ARBA" id="ARBA00023010"/>
    </source>
</evidence>
<evidence type="ECO:0000256" key="8">
    <source>
        <dbReference type="ARBA" id="ARBA00023136"/>
    </source>
</evidence>
<name>A0A3N9TJU4_9VIBR</name>
<dbReference type="GO" id="GO:0016020">
    <property type="term" value="C:membrane"/>
    <property type="evidence" value="ECO:0007669"/>
    <property type="project" value="UniProtKB-SubCell"/>
</dbReference>
<dbReference type="PRINTS" id="PR01506">
    <property type="entry name" value="TATBPROTEIN"/>
</dbReference>
<dbReference type="OrthoDB" id="9816005at2"/>
<evidence type="ECO:0000256" key="5">
    <source>
        <dbReference type="ARBA" id="ARBA00022927"/>
    </source>
</evidence>
<dbReference type="GO" id="GO:0043953">
    <property type="term" value="P:protein transport by the Tat complex"/>
    <property type="evidence" value="ECO:0007669"/>
    <property type="project" value="InterPro"/>
</dbReference>
<evidence type="ECO:0000256" key="4">
    <source>
        <dbReference type="ARBA" id="ARBA00022692"/>
    </source>
</evidence>
<keyword evidence="11" id="KW-1185">Reference proteome</keyword>
<proteinExistence type="predicted"/>
<evidence type="ECO:0000256" key="6">
    <source>
        <dbReference type="ARBA" id="ARBA00022989"/>
    </source>
</evidence>
<keyword evidence="8" id="KW-0472">Membrane</keyword>
<evidence type="ECO:0000256" key="9">
    <source>
        <dbReference type="SAM" id="MobiDB-lite"/>
    </source>
</evidence>
<dbReference type="RefSeq" id="WP_124935307.1">
    <property type="nucleotide sequence ID" value="NZ_RJVQ01000001.1"/>
</dbReference>
<protein>
    <submittedName>
        <fullName evidence="10">Twin-arginine translocase subunit TatB</fullName>
    </submittedName>
</protein>
<keyword evidence="4" id="KW-0812">Transmembrane</keyword>
<dbReference type="AlphaFoldDB" id="A0A3N9TJU4"/>
<dbReference type="InterPro" id="IPR018448">
    <property type="entry name" value="TatB"/>
</dbReference>
<reference evidence="10 11" key="1">
    <citation type="submission" date="2018-11" db="EMBL/GenBank/DDBJ databases">
        <title>Vibrio LJC006 sp. nov., isolated from seawater during the bloom of the enteromorpha.</title>
        <authorList>
            <person name="Liang J."/>
        </authorList>
    </citation>
    <scope>NUCLEOTIDE SEQUENCE [LARGE SCALE GENOMIC DNA]</scope>
    <source>
        <strain evidence="10 11">LJC006</strain>
    </source>
</reference>
<comment type="caution">
    <text evidence="10">The sequence shown here is derived from an EMBL/GenBank/DDBJ whole genome shotgun (WGS) entry which is preliminary data.</text>
</comment>
<dbReference type="PANTHER" id="PTHR33162:SF1">
    <property type="entry name" value="SEC-INDEPENDENT PROTEIN TRANSLOCASE PROTEIN TATA, CHLOROPLASTIC"/>
    <property type="match status" value="1"/>
</dbReference>
<dbReference type="Pfam" id="PF02416">
    <property type="entry name" value="TatA_B_E"/>
    <property type="match status" value="1"/>
</dbReference>
<evidence type="ECO:0000256" key="1">
    <source>
        <dbReference type="ARBA" id="ARBA00004167"/>
    </source>
</evidence>